<comment type="caution">
    <text evidence="3">The sequence shown here is derived from an EMBL/GenBank/DDBJ whole genome shotgun (WGS) entry which is preliminary data.</text>
</comment>
<dbReference type="EMBL" id="JAQQBS010000004">
    <property type="protein sequence ID" value="KAK0170038.1"/>
    <property type="molecule type" value="Genomic_DNA"/>
</dbReference>
<dbReference type="PANTHER" id="PTHR13420">
    <property type="entry name" value="UPF0235 PROTEIN C15ORF40"/>
    <property type="match status" value="1"/>
</dbReference>
<evidence type="ECO:0000256" key="1">
    <source>
        <dbReference type="ARBA" id="ARBA00010364"/>
    </source>
</evidence>
<feature type="compositionally biased region" description="Basic residues" evidence="2">
    <location>
        <begin position="29"/>
        <end position="38"/>
    </location>
</feature>
<organism evidence="3 4">
    <name type="scientific">Microctonus aethiopoides</name>
    <dbReference type="NCBI Taxonomy" id="144406"/>
    <lineage>
        <taxon>Eukaryota</taxon>
        <taxon>Metazoa</taxon>
        <taxon>Ecdysozoa</taxon>
        <taxon>Arthropoda</taxon>
        <taxon>Hexapoda</taxon>
        <taxon>Insecta</taxon>
        <taxon>Pterygota</taxon>
        <taxon>Neoptera</taxon>
        <taxon>Endopterygota</taxon>
        <taxon>Hymenoptera</taxon>
        <taxon>Apocrita</taxon>
        <taxon>Ichneumonoidea</taxon>
        <taxon>Braconidae</taxon>
        <taxon>Euphorinae</taxon>
        <taxon>Microctonus</taxon>
    </lineage>
</organism>
<gene>
    <name evidence="3" type="ORF">PV328_010651</name>
</gene>
<dbReference type="Proteomes" id="UP001168990">
    <property type="component" value="Unassembled WGS sequence"/>
</dbReference>
<comment type="similarity">
    <text evidence="1">Belongs to the UPF0235 family.</text>
</comment>
<sequence>MLITILNLFKYERIIDTSIIGIRAMSKNSSKKKDKKSHMEKEDDLQSSPVSIDKDGNVIIKIQAKPGSKQNNITDISEDHVGVAISAPPVEGEANTVLIKYLASVLGLKKSDVSLGRGSRSRQKVVVVSGSTTTIVLDKLKQEMQR</sequence>
<evidence type="ECO:0000313" key="4">
    <source>
        <dbReference type="Proteomes" id="UP001168990"/>
    </source>
</evidence>
<dbReference type="AlphaFoldDB" id="A0AA39FIC2"/>
<dbReference type="HAMAP" id="MF_00634">
    <property type="entry name" value="UPF0235"/>
    <property type="match status" value="1"/>
</dbReference>
<dbReference type="SUPFAM" id="SSF69786">
    <property type="entry name" value="YggU-like"/>
    <property type="match status" value="1"/>
</dbReference>
<feature type="region of interest" description="Disordered" evidence="2">
    <location>
        <begin position="27"/>
        <end position="51"/>
    </location>
</feature>
<dbReference type="GO" id="GO:0005737">
    <property type="term" value="C:cytoplasm"/>
    <property type="evidence" value="ECO:0007669"/>
    <property type="project" value="TreeGrafter"/>
</dbReference>
<evidence type="ECO:0000256" key="2">
    <source>
        <dbReference type="SAM" id="MobiDB-lite"/>
    </source>
</evidence>
<dbReference type="PANTHER" id="PTHR13420:SF7">
    <property type="entry name" value="UPF0235 PROTEIN C15ORF40"/>
    <property type="match status" value="1"/>
</dbReference>
<evidence type="ECO:0000313" key="3">
    <source>
        <dbReference type="EMBL" id="KAK0170038.1"/>
    </source>
</evidence>
<dbReference type="InterPro" id="IPR003746">
    <property type="entry name" value="DUF167"/>
</dbReference>
<keyword evidence="4" id="KW-1185">Reference proteome</keyword>
<dbReference type="Gene3D" id="3.30.1200.10">
    <property type="entry name" value="YggU-like"/>
    <property type="match status" value="1"/>
</dbReference>
<protein>
    <submittedName>
        <fullName evidence="3">Uncharacterized protein</fullName>
    </submittedName>
</protein>
<accession>A0AA39FIC2</accession>
<dbReference type="InterPro" id="IPR036591">
    <property type="entry name" value="YggU-like_sf"/>
</dbReference>
<reference evidence="3" key="2">
    <citation type="submission" date="2023-03" db="EMBL/GenBank/DDBJ databases">
        <authorList>
            <person name="Inwood S.N."/>
            <person name="Skelly J.G."/>
            <person name="Guhlin J."/>
            <person name="Harrop T.W.R."/>
            <person name="Goldson S.G."/>
            <person name="Dearden P.K."/>
        </authorList>
    </citation>
    <scope>NUCLEOTIDE SEQUENCE</scope>
    <source>
        <strain evidence="3">Irish</strain>
        <tissue evidence="3">Whole body</tissue>
    </source>
</reference>
<dbReference type="SMART" id="SM01152">
    <property type="entry name" value="DUF167"/>
    <property type="match status" value="1"/>
</dbReference>
<reference evidence="3" key="1">
    <citation type="journal article" date="2023" name="bioRxiv">
        <title>Scaffold-level genome assemblies of two parasitoid biocontrol wasps reveal the parthenogenesis mechanism and an associated novel virus.</title>
        <authorList>
            <person name="Inwood S."/>
            <person name="Skelly J."/>
            <person name="Guhlin J."/>
            <person name="Harrop T."/>
            <person name="Goldson S."/>
            <person name="Dearden P."/>
        </authorList>
    </citation>
    <scope>NUCLEOTIDE SEQUENCE</scope>
    <source>
        <strain evidence="3">Irish</strain>
        <tissue evidence="3">Whole body</tissue>
    </source>
</reference>
<name>A0AA39FIC2_9HYME</name>
<dbReference type="NCBIfam" id="TIGR00251">
    <property type="entry name" value="DUF167 family protein"/>
    <property type="match status" value="1"/>
</dbReference>
<proteinExistence type="inferred from homology"/>
<dbReference type="Pfam" id="PF02594">
    <property type="entry name" value="DUF167"/>
    <property type="match status" value="1"/>
</dbReference>